<name>A0A445AFV0_ARAHY</name>
<comment type="caution">
    <text evidence="1">The sequence shown here is derived from an EMBL/GenBank/DDBJ whole genome shotgun (WGS) entry which is preliminary data.</text>
</comment>
<keyword evidence="2" id="KW-1185">Reference proteome</keyword>
<evidence type="ECO:0000313" key="2">
    <source>
        <dbReference type="Proteomes" id="UP000289738"/>
    </source>
</evidence>
<gene>
    <name evidence="1" type="ORF">Ahy_B02g058955</name>
</gene>
<evidence type="ECO:0000313" key="1">
    <source>
        <dbReference type="EMBL" id="RYR25272.1"/>
    </source>
</evidence>
<proteinExistence type="predicted"/>
<protein>
    <recommendedName>
        <fullName evidence="3">Protein FAR1-RELATED SEQUENCE</fullName>
    </recommendedName>
</protein>
<accession>A0A445AFV0</accession>
<dbReference type="Proteomes" id="UP000289738">
    <property type="component" value="Chromosome B02"/>
</dbReference>
<dbReference type="EMBL" id="SDMP01000012">
    <property type="protein sequence ID" value="RYR25272.1"/>
    <property type="molecule type" value="Genomic_DNA"/>
</dbReference>
<reference evidence="1 2" key="1">
    <citation type="submission" date="2019-01" db="EMBL/GenBank/DDBJ databases">
        <title>Sequencing of cultivated peanut Arachis hypogaea provides insights into genome evolution and oil improvement.</title>
        <authorList>
            <person name="Chen X."/>
        </authorList>
    </citation>
    <scope>NUCLEOTIDE SEQUENCE [LARGE SCALE GENOMIC DNA]</scope>
    <source>
        <strain evidence="2">cv. Fuhuasheng</strain>
        <tissue evidence="1">Leaves</tissue>
    </source>
</reference>
<evidence type="ECO:0008006" key="3">
    <source>
        <dbReference type="Google" id="ProtNLM"/>
    </source>
</evidence>
<sequence length="156" mass="17803">MKRYCGRVWVATKFVEELVADYRSVYGQPIVKSKLEALESYAATVYTKEVFELFREALLLASNVRVVSCKKLARVPCLRSPCTARIGLGVLLRTRRMTNLLACACIWNHLTFFLPVKTIYERWTKKAKQPATDPSRQVGEIPDVAYMSMHVALLND</sequence>
<dbReference type="AlphaFoldDB" id="A0A445AFV0"/>
<organism evidence="1 2">
    <name type="scientific">Arachis hypogaea</name>
    <name type="common">Peanut</name>
    <dbReference type="NCBI Taxonomy" id="3818"/>
    <lineage>
        <taxon>Eukaryota</taxon>
        <taxon>Viridiplantae</taxon>
        <taxon>Streptophyta</taxon>
        <taxon>Embryophyta</taxon>
        <taxon>Tracheophyta</taxon>
        <taxon>Spermatophyta</taxon>
        <taxon>Magnoliopsida</taxon>
        <taxon>eudicotyledons</taxon>
        <taxon>Gunneridae</taxon>
        <taxon>Pentapetalae</taxon>
        <taxon>rosids</taxon>
        <taxon>fabids</taxon>
        <taxon>Fabales</taxon>
        <taxon>Fabaceae</taxon>
        <taxon>Papilionoideae</taxon>
        <taxon>50 kb inversion clade</taxon>
        <taxon>dalbergioids sensu lato</taxon>
        <taxon>Dalbergieae</taxon>
        <taxon>Pterocarpus clade</taxon>
        <taxon>Arachis</taxon>
    </lineage>
</organism>